<reference evidence="2" key="1">
    <citation type="journal article" date="2019" name="Int. J. Syst. Evol. Microbiol.">
        <title>The Global Catalogue of Microorganisms (GCM) 10K type strain sequencing project: providing services to taxonomists for standard genome sequencing and annotation.</title>
        <authorList>
            <consortium name="The Broad Institute Genomics Platform"/>
            <consortium name="The Broad Institute Genome Sequencing Center for Infectious Disease"/>
            <person name="Wu L."/>
            <person name="Ma J."/>
        </authorList>
    </citation>
    <scope>NUCLEOTIDE SEQUENCE [LARGE SCALE GENOMIC DNA]</scope>
    <source>
        <strain evidence="2">JCM 16925</strain>
    </source>
</reference>
<protein>
    <submittedName>
        <fullName evidence="1">Uncharacterized protein</fullName>
    </submittedName>
</protein>
<keyword evidence="2" id="KW-1185">Reference proteome</keyword>
<evidence type="ECO:0000313" key="1">
    <source>
        <dbReference type="EMBL" id="GAA4046972.1"/>
    </source>
</evidence>
<sequence length="87" mass="9642">MPEIRTVETTRRPVLQHEHLQRPPMTLRTVPPLEGLNHQKAGAVWGSCEGRHTGFIPLRAGPGNYPTVVRRAALSIATTPQYRPPTA</sequence>
<dbReference type="Proteomes" id="UP001499984">
    <property type="component" value="Unassembled WGS sequence"/>
</dbReference>
<comment type="caution">
    <text evidence="1">The sequence shown here is derived from an EMBL/GenBank/DDBJ whole genome shotgun (WGS) entry which is preliminary data.</text>
</comment>
<dbReference type="EMBL" id="BAAAZY010000006">
    <property type="protein sequence ID" value="GAA4046972.1"/>
    <property type="molecule type" value="Genomic_DNA"/>
</dbReference>
<gene>
    <name evidence="1" type="ORF">GCM10022233_16080</name>
</gene>
<name>A0ABP7ULN4_9ACTN</name>
<accession>A0ABP7ULN4</accession>
<proteinExistence type="predicted"/>
<evidence type="ECO:0000313" key="2">
    <source>
        <dbReference type="Proteomes" id="UP001499984"/>
    </source>
</evidence>
<organism evidence="1 2">
    <name type="scientific">Streptomyces shaanxiensis</name>
    <dbReference type="NCBI Taxonomy" id="653357"/>
    <lineage>
        <taxon>Bacteria</taxon>
        <taxon>Bacillati</taxon>
        <taxon>Actinomycetota</taxon>
        <taxon>Actinomycetes</taxon>
        <taxon>Kitasatosporales</taxon>
        <taxon>Streptomycetaceae</taxon>
        <taxon>Streptomyces</taxon>
    </lineage>
</organism>